<accession>A0A0E9V654</accession>
<reference evidence="1" key="1">
    <citation type="submission" date="2014-11" db="EMBL/GenBank/DDBJ databases">
        <authorList>
            <person name="Amaro Gonzalez C."/>
        </authorList>
    </citation>
    <scope>NUCLEOTIDE SEQUENCE</scope>
</reference>
<dbReference type="EMBL" id="GBXM01034973">
    <property type="protein sequence ID" value="JAH73604.1"/>
    <property type="molecule type" value="Transcribed_RNA"/>
</dbReference>
<dbReference type="AlphaFoldDB" id="A0A0E9V654"/>
<protein>
    <submittedName>
        <fullName evidence="1">Uncharacterized protein</fullName>
    </submittedName>
</protein>
<organism evidence="1">
    <name type="scientific">Anguilla anguilla</name>
    <name type="common">European freshwater eel</name>
    <name type="synonym">Muraena anguilla</name>
    <dbReference type="NCBI Taxonomy" id="7936"/>
    <lineage>
        <taxon>Eukaryota</taxon>
        <taxon>Metazoa</taxon>
        <taxon>Chordata</taxon>
        <taxon>Craniata</taxon>
        <taxon>Vertebrata</taxon>
        <taxon>Euteleostomi</taxon>
        <taxon>Actinopterygii</taxon>
        <taxon>Neopterygii</taxon>
        <taxon>Teleostei</taxon>
        <taxon>Anguilliformes</taxon>
        <taxon>Anguillidae</taxon>
        <taxon>Anguilla</taxon>
    </lineage>
</organism>
<proteinExistence type="predicted"/>
<reference evidence="1" key="2">
    <citation type="journal article" date="2015" name="Fish Shellfish Immunol.">
        <title>Early steps in the European eel (Anguilla anguilla)-Vibrio vulnificus interaction in the gills: Role of the RtxA13 toxin.</title>
        <authorList>
            <person name="Callol A."/>
            <person name="Pajuelo D."/>
            <person name="Ebbesson L."/>
            <person name="Teles M."/>
            <person name="MacKenzie S."/>
            <person name="Amaro C."/>
        </authorList>
    </citation>
    <scope>NUCLEOTIDE SEQUENCE</scope>
</reference>
<evidence type="ECO:0000313" key="1">
    <source>
        <dbReference type="EMBL" id="JAH73604.1"/>
    </source>
</evidence>
<name>A0A0E9V654_ANGAN</name>
<sequence length="69" mass="8069">MKGFSWWLSGEATSIRHVTGKKLFIELKGFQNLSEQLFTEKYLPTSQPIFSPVQYPRSRMERETASICR</sequence>